<organism evidence="1 2">
    <name type="scientific">Phialocephala subalpina</name>
    <dbReference type="NCBI Taxonomy" id="576137"/>
    <lineage>
        <taxon>Eukaryota</taxon>
        <taxon>Fungi</taxon>
        <taxon>Dikarya</taxon>
        <taxon>Ascomycota</taxon>
        <taxon>Pezizomycotina</taxon>
        <taxon>Leotiomycetes</taxon>
        <taxon>Helotiales</taxon>
        <taxon>Mollisiaceae</taxon>
        <taxon>Phialocephala</taxon>
        <taxon>Phialocephala fortinii species complex</taxon>
    </lineage>
</organism>
<gene>
    <name evidence="1" type="ORF">PAC_02815</name>
</gene>
<dbReference type="InterPro" id="IPR011009">
    <property type="entry name" value="Kinase-like_dom_sf"/>
</dbReference>
<evidence type="ECO:0000313" key="2">
    <source>
        <dbReference type="Proteomes" id="UP000184330"/>
    </source>
</evidence>
<protein>
    <submittedName>
        <fullName evidence="1">Uncharacterized protein</fullName>
    </submittedName>
</protein>
<reference evidence="1 2" key="1">
    <citation type="submission" date="2016-03" db="EMBL/GenBank/DDBJ databases">
        <authorList>
            <person name="Ploux O."/>
        </authorList>
    </citation>
    <scope>NUCLEOTIDE SEQUENCE [LARGE SCALE GENOMIC DNA]</scope>
    <source>
        <strain evidence="1 2">UAMH 11012</strain>
    </source>
</reference>
<keyword evidence="2" id="KW-1185">Reference proteome</keyword>
<dbReference type="EMBL" id="FJOG01000003">
    <property type="protein sequence ID" value="CZR52937.1"/>
    <property type="molecule type" value="Genomic_DNA"/>
</dbReference>
<dbReference type="SUPFAM" id="SSF56112">
    <property type="entry name" value="Protein kinase-like (PK-like)"/>
    <property type="match status" value="1"/>
</dbReference>
<accession>A0A1L7WJI8</accession>
<evidence type="ECO:0000313" key="1">
    <source>
        <dbReference type="EMBL" id="CZR52937.1"/>
    </source>
</evidence>
<dbReference type="Proteomes" id="UP000184330">
    <property type="component" value="Unassembled WGS sequence"/>
</dbReference>
<proteinExistence type="predicted"/>
<name>A0A1L7WJI8_9HELO</name>
<sequence>MTPTRLFIIVAKPLAKLRGHFGAYNRRYSGSTTNQLNQVAATIISPPSTEDGHNESSAGREAYRQSRLGSSAEQIASALNYCHGNSIVHRGLAIGLGSTGLFSDLFWGFVAPESFGGQGIHCSRMLRIYWQECAKAAAY</sequence>
<dbReference type="AlphaFoldDB" id="A0A1L7WJI8"/>